<evidence type="ECO:0000313" key="1">
    <source>
        <dbReference type="EMBL" id="NKY87967.1"/>
    </source>
</evidence>
<reference evidence="1 2" key="1">
    <citation type="submission" date="2020-04" db="EMBL/GenBank/DDBJ databases">
        <title>MicrobeNet Type strains.</title>
        <authorList>
            <person name="Nicholson A.C."/>
        </authorList>
    </citation>
    <scope>NUCLEOTIDE SEQUENCE [LARGE SCALE GENOMIC DNA]</scope>
    <source>
        <strain evidence="1 2">DSM 44445</strain>
    </source>
</reference>
<sequence>MAASGIRDVLERVLTIVRREPQDLSWQSRFRTEDELIAELTAHSERIARGDRGGVAELRRLFAPTGPLCEIAAAGGWLAEYTVLGNRLDELLAGDG</sequence>
<dbReference type="AlphaFoldDB" id="A0A7X6RJ74"/>
<name>A0A7X6RJ74_9NOCA</name>
<keyword evidence="2" id="KW-1185">Reference proteome</keyword>
<organism evidence="1 2">
    <name type="scientific">Nocardia veterana</name>
    <dbReference type="NCBI Taxonomy" id="132249"/>
    <lineage>
        <taxon>Bacteria</taxon>
        <taxon>Bacillati</taxon>
        <taxon>Actinomycetota</taxon>
        <taxon>Actinomycetes</taxon>
        <taxon>Mycobacteriales</taxon>
        <taxon>Nocardiaceae</taxon>
        <taxon>Nocardia</taxon>
    </lineage>
</organism>
<gene>
    <name evidence="1" type="ORF">HGA07_20370</name>
</gene>
<dbReference type="EMBL" id="JAAXPE010000023">
    <property type="protein sequence ID" value="NKY87967.1"/>
    <property type="molecule type" value="Genomic_DNA"/>
</dbReference>
<evidence type="ECO:0000313" key="2">
    <source>
        <dbReference type="Proteomes" id="UP000523447"/>
    </source>
</evidence>
<dbReference type="Proteomes" id="UP000523447">
    <property type="component" value="Unassembled WGS sequence"/>
</dbReference>
<comment type="caution">
    <text evidence="1">The sequence shown here is derived from an EMBL/GenBank/DDBJ whole genome shotgun (WGS) entry which is preliminary data.</text>
</comment>
<protein>
    <submittedName>
        <fullName evidence="1">Uncharacterized protein</fullName>
    </submittedName>
</protein>
<accession>A0A7X6RJ74</accession>
<proteinExistence type="predicted"/>
<dbReference type="RefSeq" id="WP_040721891.1">
    <property type="nucleotide sequence ID" value="NZ_CAWPHS010000016.1"/>
</dbReference>